<evidence type="ECO:0000313" key="1">
    <source>
        <dbReference type="EnsemblPlants" id="AVESA.00010b.r2.5CG0928600.1.CDS.1"/>
    </source>
</evidence>
<reference evidence="1" key="2">
    <citation type="submission" date="2025-09" db="UniProtKB">
        <authorList>
            <consortium name="EnsemblPlants"/>
        </authorList>
    </citation>
    <scope>IDENTIFICATION</scope>
</reference>
<keyword evidence="2" id="KW-1185">Reference proteome</keyword>
<dbReference type="EnsemblPlants" id="AVESA.00010b.r2.5CG0928600.1">
    <property type="protein sequence ID" value="AVESA.00010b.r2.5CG0928600.1.CDS.1"/>
    <property type="gene ID" value="AVESA.00010b.r2.5CG0928600"/>
</dbReference>
<proteinExistence type="predicted"/>
<reference evidence="1" key="1">
    <citation type="submission" date="2021-05" db="EMBL/GenBank/DDBJ databases">
        <authorList>
            <person name="Scholz U."/>
            <person name="Mascher M."/>
            <person name="Fiebig A."/>
        </authorList>
    </citation>
    <scope>NUCLEOTIDE SEQUENCE [LARGE SCALE GENOMIC DNA]</scope>
</reference>
<sequence length="185" mass="20279">MTMLTSDQANMVVVVLVLISTVFSSFPTAVVADANFIAQVCQKAQMDGSQCVEVLSTDPRSFNATSYEDLASISLDIATSTCRDVAKGIHDEASKHDYRSAVGEILGKCGEYYDQAKYSLKDARESFDKRTYIKAMEEAVDAEDYADECEQAFSNANLTSIVAAQDERMRQRCVVAVDLLGLLVK</sequence>
<dbReference type="Proteomes" id="UP001732700">
    <property type="component" value="Chromosome 5C"/>
</dbReference>
<name>A0ACD5Y228_AVESA</name>
<protein>
    <submittedName>
        <fullName evidence="1">Uncharacterized protein</fullName>
    </submittedName>
</protein>
<evidence type="ECO:0000313" key="2">
    <source>
        <dbReference type="Proteomes" id="UP001732700"/>
    </source>
</evidence>
<accession>A0ACD5Y228</accession>
<organism evidence="1 2">
    <name type="scientific">Avena sativa</name>
    <name type="common">Oat</name>
    <dbReference type="NCBI Taxonomy" id="4498"/>
    <lineage>
        <taxon>Eukaryota</taxon>
        <taxon>Viridiplantae</taxon>
        <taxon>Streptophyta</taxon>
        <taxon>Embryophyta</taxon>
        <taxon>Tracheophyta</taxon>
        <taxon>Spermatophyta</taxon>
        <taxon>Magnoliopsida</taxon>
        <taxon>Liliopsida</taxon>
        <taxon>Poales</taxon>
        <taxon>Poaceae</taxon>
        <taxon>BOP clade</taxon>
        <taxon>Pooideae</taxon>
        <taxon>Poodae</taxon>
        <taxon>Poeae</taxon>
        <taxon>Poeae Chloroplast Group 1 (Aveneae type)</taxon>
        <taxon>Aveninae</taxon>
        <taxon>Avena</taxon>
    </lineage>
</organism>